<dbReference type="RefSeq" id="WP_110200368.1">
    <property type="nucleotide sequence ID" value="NZ_QICH01000001.1"/>
</dbReference>
<name>A0A318D922_9GAMM</name>
<gene>
    <name evidence="1" type="ORF">DL796_04445</name>
</gene>
<comment type="caution">
    <text evidence="1">The sequence shown here is derived from an EMBL/GenBank/DDBJ whole genome shotgun (WGS) entry which is preliminary data.</text>
</comment>
<dbReference type="EMBL" id="QICH01000001">
    <property type="protein sequence ID" value="PXF64395.1"/>
    <property type="molecule type" value="Genomic_DNA"/>
</dbReference>
<organism evidence="1 2">
    <name type="scientific">Kangiella spongicola</name>
    <dbReference type="NCBI Taxonomy" id="796379"/>
    <lineage>
        <taxon>Bacteria</taxon>
        <taxon>Pseudomonadati</taxon>
        <taxon>Pseudomonadota</taxon>
        <taxon>Gammaproteobacteria</taxon>
        <taxon>Kangiellales</taxon>
        <taxon>Kangiellaceae</taxon>
        <taxon>Kangiella</taxon>
    </lineage>
</organism>
<proteinExistence type="predicted"/>
<sequence length="126" mass="14837">MSDNAKKKIQKLFVNNNYKKFLLECRQEIAIKYSGFWEGFSEQEQLTWLDQVVIDAKKLGFGNQYLIKGYLDIVCKIGKDFLTSPEIKDNLVRFITDSNFSTYVRVRDANRWIDKNTPKITMPQKD</sequence>
<dbReference type="Proteomes" id="UP000247689">
    <property type="component" value="Unassembled WGS sequence"/>
</dbReference>
<protein>
    <submittedName>
        <fullName evidence="1">Uncharacterized protein</fullName>
    </submittedName>
</protein>
<dbReference type="AlphaFoldDB" id="A0A318D922"/>
<dbReference type="OrthoDB" id="9841539at2"/>
<evidence type="ECO:0000313" key="2">
    <source>
        <dbReference type="Proteomes" id="UP000247689"/>
    </source>
</evidence>
<keyword evidence="2" id="KW-1185">Reference proteome</keyword>
<accession>A0A318D922</accession>
<evidence type="ECO:0000313" key="1">
    <source>
        <dbReference type="EMBL" id="PXF64395.1"/>
    </source>
</evidence>
<reference evidence="1 2" key="1">
    <citation type="submission" date="2018-05" db="EMBL/GenBank/DDBJ databases">
        <title>Kangiella spongicola genome sequence.</title>
        <authorList>
            <person name="Maclea K.S."/>
            <person name="Goen A.E."/>
            <person name="Kelley C."/>
            <person name="Underriner A."/>
            <person name="Silverwood T."/>
            <person name="Trachtenberg A.M."/>
        </authorList>
    </citation>
    <scope>NUCLEOTIDE SEQUENCE [LARGE SCALE GENOMIC DNA]</scope>
    <source>
        <strain evidence="1 2">ATCC BAA-2076</strain>
    </source>
</reference>